<feature type="signal peptide" evidence="1">
    <location>
        <begin position="1"/>
        <end position="24"/>
    </location>
</feature>
<comment type="caution">
    <text evidence="2">The sequence shown here is derived from an EMBL/GenBank/DDBJ whole genome shotgun (WGS) entry which is preliminary data.</text>
</comment>
<dbReference type="InterPro" id="IPR008969">
    <property type="entry name" value="CarboxyPept-like_regulatory"/>
</dbReference>
<proteinExistence type="predicted"/>
<dbReference type="Proteomes" id="UP001597393">
    <property type="component" value="Unassembled WGS sequence"/>
</dbReference>
<gene>
    <name evidence="2" type="ORF">ACFSQ3_09030</name>
</gene>
<dbReference type="EMBL" id="JBHUMA010000006">
    <property type="protein sequence ID" value="MFD2599095.1"/>
    <property type="molecule type" value="Genomic_DNA"/>
</dbReference>
<name>A0ABW5NJH2_9SPHI</name>
<evidence type="ECO:0000313" key="3">
    <source>
        <dbReference type="Proteomes" id="UP001597393"/>
    </source>
</evidence>
<accession>A0ABW5NJH2</accession>
<keyword evidence="1" id="KW-0732">Signal</keyword>
<organism evidence="2 3">
    <name type="scientific">Sphingobacterium corticis</name>
    <dbReference type="NCBI Taxonomy" id="1812823"/>
    <lineage>
        <taxon>Bacteria</taxon>
        <taxon>Pseudomonadati</taxon>
        <taxon>Bacteroidota</taxon>
        <taxon>Sphingobacteriia</taxon>
        <taxon>Sphingobacteriales</taxon>
        <taxon>Sphingobacteriaceae</taxon>
        <taxon>Sphingobacterium</taxon>
    </lineage>
</organism>
<sequence length="233" mass="26299">MKQSILSFSIFALFILTNAGSALAQDLKGVVFDLQDSHKLRGITVKNLNNNKETETDSEGNFTISAKTNDYLTLSGGGYQSDTIFVFEEAIRRIYLVRDQSTLVINEVFVTRLSDSRLANEIARAKREGQAAEASQQRGGLRVSPSRLFGRKGKQARSNLDILFAERDNRKIDKIFSNQLIRSITPLNEDEIPLFREGYRPSLSFIESATPEDLRAYISDAYTKFRSQKTDLK</sequence>
<keyword evidence="3" id="KW-1185">Reference proteome</keyword>
<evidence type="ECO:0000256" key="1">
    <source>
        <dbReference type="SAM" id="SignalP"/>
    </source>
</evidence>
<feature type="chain" id="PRO_5046204974" evidence="1">
    <location>
        <begin position="25"/>
        <end position="233"/>
    </location>
</feature>
<reference evidence="3" key="1">
    <citation type="journal article" date="2019" name="Int. J. Syst. Evol. Microbiol.">
        <title>The Global Catalogue of Microorganisms (GCM) 10K type strain sequencing project: providing services to taxonomists for standard genome sequencing and annotation.</title>
        <authorList>
            <consortium name="The Broad Institute Genomics Platform"/>
            <consortium name="The Broad Institute Genome Sequencing Center for Infectious Disease"/>
            <person name="Wu L."/>
            <person name="Ma J."/>
        </authorList>
    </citation>
    <scope>NUCLEOTIDE SEQUENCE [LARGE SCALE GENOMIC DNA]</scope>
    <source>
        <strain evidence="3">KCTC 42248</strain>
    </source>
</reference>
<dbReference type="Pfam" id="PF13715">
    <property type="entry name" value="CarbopepD_reg_2"/>
    <property type="match status" value="1"/>
</dbReference>
<dbReference type="RefSeq" id="WP_380869221.1">
    <property type="nucleotide sequence ID" value="NZ_JBHUMA010000006.1"/>
</dbReference>
<dbReference type="SUPFAM" id="SSF49464">
    <property type="entry name" value="Carboxypeptidase regulatory domain-like"/>
    <property type="match status" value="1"/>
</dbReference>
<protein>
    <submittedName>
        <fullName evidence="2">Carboxypeptidase-like regulatory domain-containing protein</fullName>
    </submittedName>
</protein>
<evidence type="ECO:0000313" key="2">
    <source>
        <dbReference type="EMBL" id="MFD2599095.1"/>
    </source>
</evidence>